<accession>A0ABP8VQW0</accession>
<dbReference type="GO" id="GO:0016787">
    <property type="term" value="F:hydrolase activity"/>
    <property type="evidence" value="ECO:0007669"/>
    <property type="project" value="UniProtKB-KW"/>
</dbReference>
<proteinExistence type="predicted"/>
<dbReference type="Pfam" id="PF07859">
    <property type="entry name" value="Abhydrolase_3"/>
    <property type="match status" value="1"/>
</dbReference>
<evidence type="ECO:0000313" key="4">
    <source>
        <dbReference type="Proteomes" id="UP001501295"/>
    </source>
</evidence>
<organism evidence="3 4">
    <name type="scientific">Frondihabitans cladoniiphilus</name>
    <dbReference type="NCBI Taxonomy" id="715785"/>
    <lineage>
        <taxon>Bacteria</taxon>
        <taxon>Bacillati</taxon>
        <taxon>Actinomycetota</taxon>
        <taxon>Actinomycetes</taxon>
        <taxon>Micrococcales</taxon>
        <taxon>Microbacteriaceae</taxon>
        <taxon>Frondihabitans</taxon>
    </lineage>
</organism>
<dbReference type="EMBL" id="BAABLM010000002">
    <property type="protein sequence ID" value="GAA4669446.1"/>
    <property type="molecule type" value="Genomic_DNA"/>
</dbReference>
<dbReference type="RefSeq" id="WP_345374116.1">
    <property type="nucleotide sequence ID" value="NZ_BAABLM010000002.1"/>
</dbReference>
<keyword evidence="1 3" id="KW-0378">Hydrolase</keyword>
<dbReference type="Proteomes" id="UP001501295">
    <property type="component" value="Unassembled WGS sequence"/>
</dbReference>
<comment type="caution">
    <text evidence="3">The sequence shown here is derived from an EMBL/GenBank/DDBJ whole genome shotgun (WGS) entry which is preliminary data.</text>
</comment>
<evidence type="ECO:0000313" key="3">
    <source>
        <dbReference type="EMBL" id="GAA4669446.1"/>
    </source>
</evidence>
<keyword evidence="4" id="KW-1185">Reference proteome</keyword>
<sequence>MTASVHPAPPFDPEVAPVLEALRGQMPPTLSPELIPLMRQAPAVPIEDLIADRPIRHEERTIPVEGGEVTVSIFTRTDHAPGSPGIFHTHGGGMIIGDRFTGAPEYLAWVDTLDVVVVSIEYRLAPEHPDPTPIDDCYAGLVRTAEHADELGFDPARLVIAGASAGGGLAAGVSLKARDEGGPALAASLLIYPMLDDRNETVSSHQIDGIGVWDRGSIDTGWDALLGDRRKTDAVSPYAAPARATDFSGLPPTFVDCATAEVFRDEDVAYASAIWAQGGIAELHVWPGGFHGFDLFVPNARISIEATAARVAWLRRVLDL</sequence>
<name>A0ABP8VQW0_9MICO</name>
<feature type="domain" description="Alpha/beta hydrolase fold-3" evidence="2">
    <location>
        <begin position="87"/>
        <end position="293"/>
    </location>
</feature>
<dbReference type="InterPro" id="IPR050300">
    <property type="entry name" value="GDXG_lipolytic_enzyme"/>
</dbReference>
<reference evidence="4" key="1">
    <citation type="journal article" date="2019" name="Int. J. Syst. Evol. Microbiol.">
        <title>The Global Catalogue of Microorganisms (GCM) 10K type strain sequencing project: providing services to taxonomists for standard genome sequencing and annotation.</title>
        <authorList>
            <consortium name="The Broad Institute Genomics Platform"/>
            <consortium name="The Broad Institute Genome Sequencing Center for Infectious Disease"/>
            <person name="Wu L."/>
            <person name="Ma J."/>
        </authorList>
    </citation>
    <scope>NUCLEOTIDE SEQUENCE [LARGE SCALE GENOMIC DNA]</scope>
    <source>
        <strain evidence="4">JCM 18956</strain>
    </source>
</reference>
<dbReference type="SUPFAM" id="SSF53474">
    <property type="entry name" value="alpha/beta-Hydrolases"/>
    <property type="match status" value="1"/>
</dbReference>
<dbReference type="InterPro" id="IPR013094">
    <property type="entry name" value="AB_hydrolase_3"/>
</dbReference>
<dbReference type="InterPro" id="IPR029058">
    <property type="entry name" value="AB_hydrolase_fold"/>
</dbReference>
<dbReference type="PANTHER" id="PTHR48081">
    <property type="entry name" value="AB HYDROLASE SUPERFAMILY PROTEIN C4A8.06C"/>
    <property type="match status" value="1"/>
</dbReference>
<gene>
    <name evidence="3" type="ORF">GCM10025780_10800</name>
</gene>
<dbReference type="PANTHER" id="PTHR48081:SF8">
    <property type="entry name" value="ALPHA_BETA HYDROLASE FOLD-3 DOMAIN-CONTAINING PROTEIN-RELATED"/>
    <property type="match status" value="1"/>
</dbReference>
<protein>
    <submittedName>
        <fullName evidence="3">Alpha/beta hydrolase</fullName>
    </submittedName>
</protein>
<evidence type="ECO:0000259" key="2">
    <source>
        <dbReference type="Pfam" id="PF07859"/>
    </source>
</evidence>
<dbReference type="Gene3D" id="3.40.50.1820">
    <property type="entry name" value="alpha/beta hydrolase"/>
    <property type="match status" value="1"/>
</dbReference>
<evidence type="ECO:0000256" key="1">
    <source>
        <dbReference type="ARBA" id="ARBA00022801"/>
    </source>
</evidence>